<organism evidence="1 2">
    <name type="scientific">Candidatus Methanoplasma termitum</name>
    <dbReference type="NCBI Taxonomy" id="1577791"/>
    <lineage>
        <taxon>Archaea</taxon>
        <taxon>Methanobacteriati</taxon>
        <taxon>Thermoplasmatota</taxon>
        <taxon>Thermoplasmata</taxon>
        <taxon>Methanomassiliicoccales</taxon>
        <taxon>Methanomassiliicoccaceae</taxon>
        <taxon>Candidatus Methanoplasma</taxon>
    </lineage>
</organism>
<dbReference type="STRING" id="1577791.Mpt1_c08450"/>
<dbReference type="InterPro" id="IPR011856">
    <property type="entry name" value="tRNA_endonuc-like_dom_sf"/>
</dbReference>
<evidence type="ECO:0000313" key="2">
    <source>
        <dbReference type="Proteomes" id="UP000030787"/>
    </source>
</evidence>
<sequence>MSIFCEGIKDEDGRLPKQFGDFAEGLVMYLLGQRGMSVALIDHVGADLIAAERNNPEKRYAISVKGRNIPDTESKGFNFSQDNIDKLRRTAETFGLIPAVAFVFVDKFEKVVKIRILLSTLDKLQEQSKNEKIEFINDKVKSGGIYIKYEKLAKSGKDSHLDQIRNCGFIDYTEFELNRMDTNKSPFACDEK</sequence>
<dbReference type="GeneID" id="24818514"/>
<dbReference type="AlphaFoldDB" id="A0A0A7LGU7"/>
<reference evidence="1 2" key="1">
    <citation type="journal article" date="2014" name="Appl. Environ. Microbiol.">
        <title>Comparative Genome Analysis of 'Candidatus Methanoplasma termitum' Indicates a New Mode of Energy Metabolism in the Seventh Order of Methanogens.</title>
        <authorList>
            <person name="Lang K."/>
            <person name="Schuldes J."/>
            <person name="Klingl A."/>
            <person name="Poehlein A."/>
            <person name="Daniel R."/>
            <person name="Brune A."/>
        </authorList>
    </citation>
    <scope>NUCLEOTIDE SEQUENCE [LARGE SCALE GENOMIC DNA]</scope>
    <source>
        <strain evidence="2">Mpt1</strain>
    </source>
</reference>
<gene>
    <name evidence="1" type="ORF">Mpt1_c08450</name>
</gene>
<dbReference type="Proteomes" id="UP000030787">
    <property type="component" value="Chromosome"/>
</dbReference>
<protein>
    <submittedName>
        <fullName evidence="1">Uncharacterized protein</fullName>
    </submittedName>
</protein>
<keyword evidence="2" id="KW-1185">Reference proteome</keyword>
<evidence type="ECO:0000313" key="1">
    <source>
        <dbReference type="EMBL" id="AIZ56721.1"/>
    </source>
</evidence>
<dbReference type="EMBL" id="CP010070">
    <property type="protein sequence ID" value="AIZ56721.1"/>
    <property type="molecule type" value="Genomic_DNA"/>
</dbReference>
<dbReference type="Gene3D" id="3.40.1350.10">
    <property type="match status" value="1"/>
</dbReference>
<name>A0A0A7LGU7_9ARCH</name>
<proteinExistence type="predicted"/>
<dbReference type="GO" id="GO:0003676">
    <property type="term" value="F:nucleic acid binding"/>
    <property type="evidence" value="ECO:0007669"/>
    <property type="project" value="InterPro"/>
</dbReference>
<dbReference type="KEGG" id="mear:Mpt1_c08450"/>
<dbReference type="HOGENOM" id="CLU_1536932_0_0_2"/>
<accession>A0A0A7LGU7</accession>
<dbReference type="RefSeq" id="WP_048112472.1">
    <property type="nucleotide sequence ID" value="NZ_CP010070.1"/>
</dbReference>